<name>A0A2N9F9E8_FAGSY</name>
<reference evidence="1" key="1">
    <citation type="submission" date="2018-02" db="EMBL/GenBank/DDBJ databases">
        <authorList>
            <person name="Cohen D.B."/>
            <person name="Kent A.D."/>
        </authorList>
    </citation>
    <scope>NUCLEOTIDE SEQUENCE</scope>
</reference>
<dbReference type="EMBL" id="OIVN01000928">
    <property type="protein sequence ID" value="SPC87547.1"/>
    <property type="molecule type" value="Genomic_DNA"/>
</dbReference>
<accession>A0A2N9F9E8</accession>
<sequence>MRTKTGRQNKAVLKILELFPRRYRACAQSLLDSQCFAPQARARWKEDMFRHNVELSDRQDFPRSSQNLDRKIALRRTKNTLLSNGTKNVENRRWELGQPCARSGTRNKKRRVGNPTCFSSLTTAFARRVFLTHNELIHEPRCVRKMSTPATSCNSRFAGGFPRLAGILPENRTKTTPTPQLPGEITLPSELRFAQTLYFWKVDIESFPTICCMTHFEYQKTPKTSLENQIRKGYAHKNREGFGGGAAWQIRSPRGEQYSLHGIITSCAASCRARRAARPIKQTLPPSFPTQFCSSPKAV</sequence>
<organism evidence="1">
    <name type="scientific">Fagus sylvatica</name>
    <name type="common">Beechnut</name>
    <dbReference type="NCBI Taxonomy" id="28930"/>
    <lineage>
        <taxon>Eukaryota</taxon>
        <taxon>Viridiplantae</taxon>
        <taxon>Streptophyta</taxon>
        <taxon>Embryophyta</taxon>
        <taxon>Tracheophyta</taxon>
        <taxon>Spermatophyta</taxon>
        <taxon>Magnoliopsida</taxon>
        <taxon>eudicotyledons</taxon>
        <taxon>Gunneridae</taxon>
        <taxon>Pentapetalae</taxon>
        <taxon>rosids</taxon>
        <taxon>fabids</taxon>
        <taxon>Fagales</taxon>
        <taxon>Fagaceae</taxon>
        <taxon>Fagus</taxon>
    </lineage>
</organism>
<gene>
    <name evidence="1" type="ORF">FSB_LOCUS15429</name>
</gene>
<proteinExistence type="predicted"/>
<dbReference type="AlphaFoldDB" id="A0A2N9F9E8"/>
<protein>
    <submittedName>
        <fullName evidence="1">Uncharacterized protein</fullName>
    </submittedName>
</protein>
<evidence type="ECO:0000313" key="1">
    <source>
        <dbReference type="EMBL" id="SPC87547.1"/>
    </source>
</evidence>